<proteinExistence type="predicted"/>
<keyword evidence="1" id="KW-0479">Metal-binding</keyword>
<organism evidence="6 7">
    <name type="scientific">Abyssobacteria bacterium (strain SURF_5)</name>
    <dbReference type="NCBI Taxonomy" id="2093360"/>
    <lineage>
        <taxon>Bacteria</taxon>
        <taxon>Pseudomonadati</taxon>
        <taxon>Candidatus Hydrogenedentota</taxon>
        <taxon>Candidatus Abyssobacteria</taxon>
    </lineage>
</organism>
<gene>
    <name evidence="6" type="ORF">C4520_06755</name>
</gene>
<evidence type="ECO:0000256" key="3">
    <source>
        <dbReference type="ARBA" id="ARBA00023004"/>
    </source>
</evidence>
<reference evidence="6 7" key="1">
    <citation type="journal article" date="2017" name="ISME J.">
        <title>Energy and carbon metabolisms in a deep terrestrial subsurface fluid microbial community.</title>
        <authorList>
            <person name="Momper L."/>
            <person name="Jungbluth S.P."/>
            <person name="Lee M.D."/>
            <person name="Amend J.P."/>
        </authorList>
    </citation>
    <scope>NUCLEOTIDE SEQUENCE [LARGE SCALE GENOMIC DNA]</scope>
    <source>
        <strain evidence="6">SURF_5</strain>
    </source>
</reference>
<dbReference type="AlphaFoldDB" id="A0A3A4NS28"/>
<accession>A0A3A4NS28</accession>
<dbReference type="GO" id="GO:0016491">
    <property type="term" value="F:oxidoreductase activity"/>
    <property type="evidence" value="ECO:0007669"/>
    <property type="project" value="UniProtKB-KW"/>
</dbReference>
<dbReference type="InterPro" id="IPR003813">
    <property type="entry name" value="MvhD/FlpD"/>
</dbReference>
<evidence type="ECO:0000313" key="6">
    <source>
        <dbReference type="EMBL" id="RJP23247.1"/>
    </source>
</evidence>
<dbReference type="GO" id="GO:0046872">
    <property type="term" value="F:metal ion binding"/>
    <property type="evidence" value="ECO:0007669"/>
    <property type="project" value="UniProtKB-KW"/>
</dbReference>
<evidence type="ECO:0000313" key="7">
    <source>
        <dbReference type="Proteomes" id="UP000265882"/>
    </source>
</evidence>
<keyword evidence="4" id="KW-0411">Iron-sulfur</keyword>
<evidence type="ECO:0000256" key="1">
    <source>
        <dbReference type="ARBA" id="ARBA00022723"/>
    </source>
</evidence>
<evidence type="ECO:0000259" key="5">
    <source>
        <dbReference type="Pfam" id="PF02662"/>
    </source>
</evidence>
<evidence type="ECO:0000256" key="2">
    <source>
        <dbReference type="ARBA" id="ARBA00023002"/>
    </source>
</evidence>
<keyword evidence="2" id="KW-0560">Oxidoreductase</keyword>
<evidence type="ECO:0000256" key="4">
    <source>
        <dbReference type="ARBA" id="ARBA00023014"/>
    </source>
</evidence>
<feature type="domain" description="F420-non-reducing hydrogenase iron-sulfur subunit D" evidence="5">
    <location>
        <begin position="36"/>
        <end position="157"/>
    </location>
</feature>
<name>A0A3A4NS28_ABYX5</name>
<comment type="caution">
    <text evidence="6">The sequence shown here is derived from an EMBL/GenBank/DDBJ whole genome shotgun (WGS) entry which is preliminary data.</text>
</comment>
<dbReference type="Proteomes" id="UP000265882">
    <property type="component" value="Unassembled WGS sequence"/>
</dbReference>
<sequence>MPRYGDGYSLFFEPASRRYRHEDVFRRTMMGQVNLLGICCNWSPYACYNAAGMAKLEIPRNFRLVRVMCIGRINQALILRAFEYGADGVILLECKDEDCRYGPGPEVGHVNVERVRKLLRLLGIRQKRLVERNFATHEKEEFVKALWDFAARIEALGPNEAKPRQEREASWTTSIKE</sequence>
<protein>
    <submittedName>
        <fullName evidence="6">Hydrogenase iron-sulfur subunit</fullName>
    </submittedName>
</protein>
<keyword evidence="3" id="KW-0408">Iron</keyword>
<dbReference type="GO" id="GO:0051536">
    <property type="term" value="F:iron-sulfur cluster binding"/>
    <property type="evidence" value="ECO:0007669"/>
    <property type="project" value="UniProtKB-KW"/>
</dbReference>
<dbReference type="Pfam" id="PF02662">
    <property type="entry name" value="FlpD"/>
    <property type="match status" value="1"/>
</dbReference>
<dbReference type="EMBL" id="QZKU01000048">
    <property type="protein sequence ID" value="RJP23247.1"/>
    <property type="molecule type" value="Genomic_DNA"/>
</dbReference>